<evidence type="ECO:0000313" key="1">
    <source>
        <dbReference type="EMBL" id="MDF0591961.1"/>
    </source>
</evidence>
<proteinExistence type="predicted"/>
<gene>
    <name evidence="1" type="ORF">P0O15_12410</name>
</gene>
<dbReference type="EMBL" id="JARFPK010000098">
    <property type="protein sequence ID" value="MDF0591961.1"/>
    <property type="molecule type" value="Genomic_DNA"/>
</dbReference>
<keyword evidence="2" id="KW-1185">Reference proteome</keyword>
<evidence type="ECO:0000313" key="2">
    <source>
        <dbReference type="Proteomes" id="UP001220010"/>
    </source>
</evidence>
<accession>A0ABT5XB65</accession>
<dbReference type="Proteomes" id="UP001220010">
    <property type="component" value="Unassembled WGS sequence"/>
</dbReference>
<name>A0ABT5XB65_9EURY</name>
<dbReference type="Pfam" id="PF08004">
    <property type="entry name" value="DUF1699"/>
    <property type="match status" value="1"/>
</dbReference>
<comment type="caution">
    <text evidence="1">The sequence shown here is derived from an EMBL/GenBank/DDBJ whole genome shotgun (WGS) entry which is preliminary data.</text>
</comment>
<reference evidence="1 2" key="1">
    <citation type="submission" date="2023-03" db="EMBL/GenBank/DDBJ databases">
        <title>WGS of Methanotrichaceae archaeon Mx.</title>
        <authorList>
            <person name="Sorokin D.Y."/>
            <person name="Merkel A.Y."/>
        </authorList>
    </citation>
    <scope>NUCLEOTIDE SEQUENCE [LARGE SCALE GENOMIC DNA]</scope>
    <source>
        <strain evidence="1 2">Mx</strain>
    </source>
</reference>
<protein>
    <submittedName>
        <fullName evidence="1">DUF1699 family protein</fullName>
    </submittedName>
</protein>
<organism evidence="1 2">
    <name type="scientific">Candidatus Methanocrinis natronophilus</name>
    <dbReference type="NCBI Taxonomy" id="3033396"/>
    <lineage>
        <taxon>Archaea</taxon>
        <taxon>Methanobacteriati</taxon>
        <taxon>Methanobacteriota</taxon>
        <taxon>Stenosarchaea group</taxon>
        <taxon>Methanomicrobia</taxon>
        <taxon>Methanotrichales</taxon>
        <taxon>Methanotrichaceae</taxon>
        <taxon>Methanocrinis</taxon>
    </lineage>
</organism>
<dbReference type="RefSeq" id="WP_316967676.1">
    <property type="nucleotide sequence ID" value="NZ_JARFPK010000098.1"/>
</dbReference>
<dbReference type="InterPro" id="IPR012546">
    <property type="entry name" value="DUF1699"/>
</dbReference>
<sequence length="82" mass="9397">MKRCPNLEAVELSTSRYRNMCKSSWGLLEAHGVQIFEGTVQRRRADRIGYFTVDDDALILHRAGEIRAEGLDSLEGVRREVF</sequence>